<name>A0AC35U1J9_9BILA</name>
<accession>A0AC35U1J9</accession>
<organism evidence="1 2">
    <name type="scientific">Rhabditophanes sp. KR3021</name>
    <dbReference type="NCBI Taxonomy" id="114890"/>
    <lineage>
        <taxon>Eukaryota</taxon>
        <taxon>Metazoa</taxon>
        <taxon>Ecdysozoa</taxon>
        <taxon>Nematoda</taxon>
        <taxon>Chromadorea</taxon>
        <taxon>Rhabditida</taxon>
        <taxon>Tylenchina</taxon>
        <taxon>Panagrolaimomorpha</taxon>
        <taxon>Strongyloidoidea</taxon>
        <taxon>Alloionematidae</taxon>
        <taxon>Rhabditophanes</taxon>
    </lineage>
</organism>
<proteinExistence type="predicted"/>
<sequence>MEDNLSTENTIEVPVKEKKTFSTLPKDEWILLIILVASNALCPMSFSSIATFYLAVGTKKGLTISEVGVIFGIFNLLSFFLSPFIGKLITIFGVKKIFYNGVFIIAFGTLAFSLTNLIDNHYGFLAATLTLRLIQSGGSALALTTSFTIISNQFPDLMSSMLGWIEVGSGSGAALGPFLGGIIYEFNGGSYPLPFLIFGSILAIIGVLSVFYIKDFEQKCEEEEMNIEQLTLTKMMKIKDIWFVLITVFSVGVIFYFNSSSLPIAIQSFKLMPSQIGIFYLIVFFCYSVTAPLFGYLIDRYPISNILLVMGNIMFIFYLVIIGPASFLPFKSNLYSTTIALIFLAISGSSLFIPSYSNQKSIVINENGFPDNIRTNGIISAAFTSVFSLGSFIGSVAGTFSVDLIGYRATTSIFLCIESVYFILFIALFIIPRYLKRNYKKHNQIQPAIVKNQSKVAFYTEEA</sequence>
<reference evidence="2" key="1">
    <citation type="submission" date="2016-11" db="UniProtKB">
        <authorList>
            <consortium name="WormBaseParasite"/>
        </authorList>
    </citation>
    <scope>IDENTIFICATION</scope>
    <source>
        <strain evidence="2">KR3021</strain>
    </source>
</reference>
<dbReference type="WBParaSite" id="RSKR_0000682000.1">
    <property type="protein sequence ID" value="RSKR_0000682000.1"/>
    <property type="gene ID" value="RSKR_0000682000"/>
</dbReference>
<protein>
    <submittedName>
        <fullName evidence="2">MFS domain-containing protein</fullName>
    </submittedName>
</protein>
<evidence type="ECO:0000313" key="2">
    <source>
        <dbReference type="WBParaSite" id="RSKR_0000682000.1"/>
    </source>
</evidence>
<evidence type="ECO:0000313" key="1">
    <source>
        <dbReference type="Proteomes" id="UP000095286"/>
    </source>
</evidence>
<dbReference type="Proteomes" id="UP000095286">
    <property type="component" value="Unplaced"/>
</dbReference>